<evidence type="ECO:0000313" key="2">
    <source>
        <dbReference type="EMBL" id="KCV72469.1"/>
    </source>
</evidence>
<name>A0A058ZDN7_FONAL</name>
<protein>
    <submittedName>
        <fullName evidence="2">Uncharacterized protein</fullName>
    </submittedName>
</protein>
<organism evidence="2">
    <name type="scientific">Fonticula alba</name>
    <name type="common">Slime mold</name>
    <dbReference type="NCBI Taxonomy" id="691883"/>
    <lineage>
        <taxon>Eukaryota</taxon>
        <taxon>Rotosphaerida</taxon>
        <taxon>Fonticulaceae</taxon>
        <taxon>Fonticula</taxon>
    </lineage>
</organism>
<gene>
    <name evidence="2" type="ORF">H696_00065</name>
</gene>
<dbReference type="EMBL" id="KB932201">
    <property type="protein sequence ID" value="KCV72469.1"/>
    <property type="molecule type" value="Genomic_DNA"/>
</dbReference>
<feature type="compositionally biased region" description="Low complexity" evidence="1">
    <location>
        <begin position="29"/>
        <end position="58"/>
    </location>
</feature>
<accession>A0A058ZDN7</accession>
<feature type="compositionally biased region" description="Low complexity" evidence="1">
    <location>
        <begin position="226"/>
        <end position="240"/>
    </location>
</feature>
<feature type="compositionally biased region" description="Basic residues" evidence="1">
    <location>
        <begin position="264"/>
        <end position="273"/>
    </location>
</feature>
<dbReference type="GeneID" id="20524790"/>
<proteinExistence type="predicted"/>
<keyword evidence="3" id="KW-1185">Reference proteome</keyword>
<dbReference type="RefSeq" id="XP_009492170.1">
    <property type="nucleotide sequence ID" value="XM_009493895.1"/>
</dbReference>
<feature type="compositionally biased region" description="Basic residues" evidence="1">
    <location>
        <begin position="147"/>
        <end position="158"/>
    </location>
</feature>
<feature type="compositionally biased region" description="Pro residues" evidence="1">
    <location>
        <begin position="1"/>
        <end position="11"/>
    </location>
</feature>
<feature type="region of interest" description="Disordered" evidence="1">
    <location>
        <begin position="213"/>
        <end position="289"/>
    </location>
</feature>
<evidence type="ECO:0000256" key="1">
    <source>
        <dbReference type="SAM" id="MobiDB-lite"/>
    </source>
</evidence>
<evidence type="ECO:0000313" key="3">
    <source>
        <dbReference type="Proteomes" id="UP000030693"/>
    </source>
</evidence>
<reference evidence="2" key="1">
    <citation type="submission" date="2013-04" db="EMBL/GenBank/DDBJ databases">
        <title>The Genome Sequence of Fonticula alba ATCC 38817.</title>
        <authorList>
            <consortium name="The Broad Institute Genomics Platform"/>
            <person name="Russ C."/>
            <person name="Cuomo C."/>
            <person name="Burger G."/>
            <person name="Gray M.W."/>
            <person name="Holland P.W.H."/>
            <person name="King N."/>
            <person name="Lang F.B.F."/>
            <person name="Roger A.J."/>
            <person name="Ruiz-Trillo I."/>
            <person name="Brown M."/>
            <person name="Walker B."/>
            <person name="Young S."/>
            <person name="Zeng Q."/>
            <person name="Gargeya S."/>
            <person name="Fitzgerald M."/>
            <person name="Haas B."/>
            <person name="Abouelleil A."/>
            <person name="Allen A.W."/>
            <person name="Alvarado L."/>
            <person name="Arachchi H.M."/>
            <person name="Berlin A.M."/>
            <person name="Chapman S.B."/>
            <person name="Gainer-Dewar J."/>
            <person name="Goldberg J."/>
            <person name="Griggs A."/>
            <person name="Gujja S."/>
            <person name="Hansen M."/>
            <person name="Howarth C."/>
            <person name="Imamovic A."/>
            <person name="Ireland A."/>
            <person name="Larimer J."/>
            <person name="McCowan C."/>
            <person name="Murphy C."/>
            <person name="Pearson M."/>
            <person name="Poon T.W."/>
            <person name="Priest M."/>
            <person name="Roberts A."/>
            <person name="Saif S."/>
            <person name="Shea T."/>
            <person name="Sisk P."/>
            <person name="Sykes S."/>
            <person name="Wortman J."/>
            <person name="Nusbaum C."/>
            <person name="Birren B."/>
        </authorList>
    </citation>
    <scope>NUCLEOTIDE SEQUENCE [LARGE SCALE GENOMIC DNA]</scope>
    <source>
        <strain evidence="2">ATCC 38817</strain>
    </source>
</reference>
<feature type="region of interest" description="Disordered" evidence="1">
    <location>
        <begin position="1"/>
        <end position="163"/>
    </location>
</feature>
<feature type="compositionally biased region" description="Low complexity" evidence="1">
    <location>
        <begin position="95"/>
        <end position="105"/>
    </location>
</feature>
<dbReference type="AlphaFoldDB" id="A0A058ZDN7"/>
<dbReference type="Proteomes" id="UP000030693">
    <property type="component" value="Unassembled WGS sequence"/>
</dbReference>
<feature type="compositionally biased region" description="Basic and acidic residues" evidence="1">
    <location>
        <begin position="133"/>
        <end position="146"/>
    </location>
</feature>
<sequence length="289" mass="31469">MRLPRPLPTPGPSGGDWPHGAGARDSRSPSRSPSRNASPSRWTSSTTSWSPRLTSRTTSHPRSRSHAGGGPSELTPREPGSGLGHCPAGRPPWARPRSPVAAAARRTPRPPRGTGARFRWCSSGSTRSGGHASAERTRPPAREPRRGYQRHGTRHRWPTRPPSCWPPRWRLWHPAACPAPGSDWRRIGACWPSARRDSSRPGCRLQGRLRQGRWFAGSMAGRRRPSQGPGSPPSATGGCPQAHATSQGRASRWPGRRQPTPRPSARRGRHWGAHCRQSATVGGWPPARG</sequence>